<keyword evidence="1" id="KW-1133">Transmembrane helix</keyword>
<dbReference type="PANTHER" id="PTHR34127:SF1">
    <property type="entry name" value="OS04G0405600 PROTEIN"/>
    <property type="match status" value="1"/>
</dbReference>
<protein>
    <submittedName>
        <fullName evidence="2">DUF1350 family protein</fullName>
    </submittedName>
</protein>
<name>A0ABT0CED6_THEVL</name>
<evidence type="ECO:0000256" key="1">
    <source>
        <dbReference type="SAM" id="Phobius"/>
    </source>
</evidence>
<dbReference type="SUPFAM" id="SSF53474">
    <property type="entry name" value="alpha/beta-Hydrolases"/>
    <property type="match status" value="1"/>
</dbReference>
<dbReference type="PANTHER" id="PTHR34127">
    <property type="entry name" value="OS04G0405600 PROTEIN"/>
    <property type="match status" value="1"/>
</dbReference>
<dbReference type="EMBL" id="JAFIRA010000048">
    <property type="protein sequence ID" value="MCJ2544146.1"/>
    <property type="molecule type" value="Genomic_DNA"/>
</dbReference>
<organism evidence="2 3">
    <name type="scientific">Thermostichus vulcanus str. 'Rupite'</name>
    <dbReference type="NCBI Taxonomy" id="2813851"/>
    <lineage>
        <taxon>Bacteria</taxon>
        <taxon>Bacillati</taxon>
        <taxon>Cyanobacteriota</taxon>
        <taxon>Cyanophyceae</taxon>
        <taxon>Thermostichales</taxon>
        <taxon>Thermostichaceae</taxon>
        <taxon>Thermostichus</taxon>
    </lineage>
</organism>
<evidence type="ECO:0000313" key="2">
    <source>
        <dbReference type="EMBL" id="MCJ2544146.1"/>
    </source>
</evidence>
<proteinExistence type="predicted"/>
<dbReference type="InterPro" id="IPR029058">
    <property type="entry name" value="AB_hydrolase_fold"/>
</dbReference>
<feature type="transmembrane region" description="Helical" evidence="1">
    <location>
        <begin position="21"/>
        <end position="39"/>
    </location>
</feature>
<keyword evidence="3" id="KW-1185">Reference proteome</keyword>
<evidence type="ECO:0000313" key="3">
    <source>
        <dbReference type="Proteomes" id="UP000830835"/>
    </source>
</evidence>
<reference evidence="2" key="1">
    <citation type="submission" date="2021-02" db="EMBL/GenBank/DDBJ databases">
        <title>The CRISPR/cas machinery reduction and long-range gene transfer in the hot spring cyanobacterium Synechococcus.</title>
        <authorList>
            <person name="Dvorak P."/>
            <person name="Jahodarova E."/>
            <person name="Hasler P."/>
            <person name="Poulickova A."/>
        </authorList>
    </citation>
    <scope>NUCLEOTIDE SEQUENCE</scope>
    <source>
        <strain evidence="2">Rupite</strain>
    </source>
</reference>
<accession>A0ABT0CED6</accession>
<dbReference type="RefSeq" id="WP_244352387.1">
    <property type="nucleotide sequence ID" value="NZ_JAFIRA010000048.1"/>
</dbReference>
<sequence length="275" mass="31056">MSLTWQTDGQTWFLLPSQPRAVVHFLGGAFVGAAPQFFYSRLLEELARMDMAIVATPYTTDIDHAQLAFSAVQSLQIGLRSKGLVGLPLFGLGHSLGCKLQILSCLMDPSIGGQRQGNIFLAYSNAGLDQALPLLRLLFQTWPQQQVTDLWRMWMGSSSPPMNWWVEFEPSPVETNRLIEEQYPVRNNLLLEFRQDDIDDIPLLYQQLRSKYPGHTEWQHLEGDHLTPLGLSYPFRPGVEFSPIDAVGQLVYQTLLTPNQAMIRCIQAWLAAQLA</sequence>
<dbReference type="Pfam" id="PF07082">
    <property type="entry name" value="DUF1350"/>
    <property type="match status" value="1"/>
</dbReference>
<comment type="caution">
    <text evidence="2">The sequence shown here is derived from an EMBL/GenBank/DDBJ whole genome shotgun (WGS) entry which is preliminary data.</text>
</comment>
<dbReference type="InterPro" id="IPR010765">
    <property type="entry name" value="DUF1350"/>
</dbReference>
<keyword evidence="1" id="KW-0812">Transmembrane</keyword>
<keyword evidence="1" id="KW-0472">Membrane</keyword>
<dbReference type="Proteomes" id="UP000830835">
    <property type="component" value="Unassembled WGS sequence"/>
</dbReference>
<gene>
    <name evidence="2" type="ORF">JX360_14745</name>
</gene>